<dbReference type="Proteomes" id="UP000232806">
    <property type="component" value="Chromosome"/>
</dbReference>
<organism evidence="1 5">
    <name type="scientific">Methanobacterium subterraneum</name>
    <dbReference type="NCBI Taxonomy" id="59277"/>
    <lineage>
        <taxon>Archaea</taxon>
        <taxon>Methanobacteriati</taxon>
        <taxon>Methanobacteriota</taxon>
        <taxon>Methanomada group</taxon>
        <taxon>Methanobacteria</taxon>
        <taxon>Methanobacteriales</taxon>
        <taxon>Methanobacteriaceae</taxon>
        <taxon>Methanobacterium</taxon>
    </lineage>
</organism>
<reference evidence="3 6" key="2">
    <citation type="submission" date="2020-04" db="EMBL/GenBank/DDBJ databases">
        <title>Draft genome of Methanobacterium subterraneum isolated from animal feces.</title>
        <authorList>
            <person name="Ouboter H.T."/>
            <person name="Berger S."/>
            <person name="Gungor E."/>
            <person name="Jetten M.S.M."/>
            <person name="Welte C.U."/>
        </authorList>
    </citation>
    <scope>NUCLEOTIDE SEQUENCE [LARGE SCALE GENOMIC DNA]</scope>
    <source>
        <strain evidence="3">HO_2020</strain>
    </source>
</reference>
<dbReference type="GeneID" id="35124511"/>
<dbReference type="EMBL" id="CP017766">
    <property type="protein sequence ID" value="AUB56393.1"/>
    <property type="molecule type" value="Genomic_DNA"/>
</dbReference>
<accession>A0A2H4VNR9</accession>
<evidence type="ECO:0000313" key="1">
    <source>
        <dbReference type="EMBL" id="AUB56393.1"/>
    </source>
</evidence>
<dbReference type="AlphaFoldDB" id="A0A2H4VE63"/>
<proteinExistence type="predicted"/>
<evidence type="ECO:0000313" key="2">
    <source>
        <dbReference type="EMBL" id="AUB59737.1"/>
    </source>
</evidence>
<evidence type="ECO:0000313" key="6">
    <source>
        <dbReference type="Proteomes" id="UP000591058"/>
    </source>
</evidence>
<dbReference type="KEGG" id="msub:BK009_03015"/>
<dbReference type="EMBL" id="CP017768">
    <property type="protein sequence ID" value="AUB59737.1"/>
    <property type="molecule type" value="Genomic_DNA"/>
</dbReference>
<evidence type="ECO:0000313" key="4">
    <source>
        <dbReference type="Proteomes" id="UP000232631"/>
    </source>
</evidence>
<evidence type="ECO:0000313" key="3">
    <source>
        <dbReference type="EMBL" id="NMO08275.1"/>
    </source>
</evidence>
<accession>A0A2H4VE63</accession>
<dbReference type="Proteomes" id="UP000232631">
    <property type="component" value="Chromosome"/>
</dbReference>
<name>A0A2H4VE63_9EURY</name>
<keyword evidence="4" id="KW-1185">Reference proteome</keyword>
<sequence>MENANIEDWCVVCRNTKCKHHYPITPETPLEWKIRKFRGLCGHGEDTIYPELIEPVKCPKCGEKSFRVIPRHLKSKICSI</sequence>
<dbReference type="EMBL" id="JABBYL010000001">
    <property type="protein sequence ID" value="NMO08275.1"/>
    <property type="molecule type" value="Genomic_DNA"/>
</dbReference>
<gene>
    <name evidence="1" type="ORF">BK007_10465</name>
    <name evidence="2" type="ORF">BK009_03015</name>
    <name evidence="3" type="ORF">HG719_00305</name>
</gene>
<reference evidence="4 5" key="1">
    <citation type="submission" date="2016-10" db="EMBL/GenBank/DDBJ databases">
        <title>Comparative genomics between deep and shallow subseafloor isolates.</title>
        <authorList>
            <person name="Ishii S."/>
            <person name="Miller J.R."/>
            <person name="Sutton G."/>
            <person name="Suzuki S."/>
            <person name="Methe B."/>
            <person name="Inagaki F."/>
            <person name="Imachi H."/>
        </authorList>
    </citation>
    <scope>NUCLEOTIDE SEQUENCE [LARGE SCALE GENOMIC DNA]</scope>
    <source>
        <strain evidence="2 4">A8p</strain>
        <strain evidence="1 5">MO-MB1</strain>
    </source>
</reference>
<dbReference type="Proteomes" id="UP000591058">
    <property type="component" value="Unassembled WGS sequence"/>
</dbReference>
<evidence type="ECO:0000313" key="5">
    <source>
        <dbReference type="Proteomes" id="UP000232806"/>
    </source>
</evidence>
<dbReference type="OrthoDB" id="70818at2157"/>
<protein>
    <submittedName>
        <fullName evidence="1">Uncharacterized protein</fullName>
    </submittedName>
</protein>
<dbReference type="RefSeq" id="WP_100906370.1">
    <property type="nucleotide sequence ID" value="NZ_CP017766.1"/>
</dbReference>